<proteinExistence type="predicted"/>
<dbReference type="SUPFAM" id="SSF54285">
    <property type="entry name" value="MoaD/ThiS"/>
    <property type="match status" value="1"/>
</dbReference>
<accession>A0A212T907</accession>
<evidence type="ECO:0000313" key="1">
    <source>
        <dbReference type="EMBL" id="SNC62331.1"/>
    </source>
</evidence>
<evidence type="ECO:0008006" key="3">
    <source>
        <dbReference type="Google" id="ProtNLM"/>
    </source>
</evidence>
<gene>
    <name evidence="1" type="ORF">SAMN05445756_0671</name>
</gene>
<dbReference type="CDD" id="cd17040">
    <property type="entry name" value="Ubl_MoaD_like"/>
    <property type="match status" value="1"/>
</dbReference>
<dbReference type="AlphaFoldDB" id="A0A212T907"/>
<dbReference type="Proteomes" id="UP000198122">
    <property type="component" value="Unassembled WGS sequence"/>
</dbReference>
<reference evidence="1 2" key="1">
    <citation type="submission" date="2017-06" db="EMBL/GenBank/DDBJ databases">
        <authorList>
            <person name="Kim H.J."/>
            <person name="Triplett B.A."/>
        </authorList>
    </citation>
    <scope>NUCLEOTIDE SEQUENCE [LARGE SCALE GENOMIC DNA]</scope>
    <source>
        <strain evidence="1 2">DSM 22179</strain>
    </source>
</reference>
<dbReference type="RefSeq" id="WP_015779938.1">
    <property type="nucleotide sequence ID" value="NZ_FYEZ01000001.1"/>
</dbReference>
<dbReference type="EMBL" id="FYEZ01000001">
    <property type="protein sequence ID" value="SNC62331.1"/>
    <property type="molecule type" value="Genomic_DNA"/>
</dbReference>
<organism evidence="1 2">
    <name type="scientific">Kytococcus aerolatus</name>
    <dbReference type="NCBI Taxonomy" id="592308"/>
    <lineage>
        <taxon>Bacteria</taxon>
        <taxon>Bacillati</taxon>
        <taxon>Actinomycetota</taxon>
        <taxon>Actinomycetes</taxon>
        <taxon>Micrococcales</taxon>
        <taxon>Kytococcaceae</taxon>
        <taxon>Kytococcus</taxon>
    </lineage>
</organism>
<sequence length="79" mass="8197">MTLQIRWYAGAAQAAGTESETATLSGPGSIREVLAAHRPGAAAVLERCSFLVDGRRLEGEEPFPTEAGTLDVLPPFAGG</sequence>
<protein>
    <recommendedName>
        <fullName evidence="3">Molybdopterin converting factor, small subunit</fullName>
    </recommendedName>
</protein>
<dbReference type="InterPro" id="IPR012675">
    <property type="entry name" value="Beta-grasp_dom_sf"/>
</dbReference>
<keyword evidence="2" id="KW-1185">Reference proteome</keyword>
<dbReference type="InterPro" id="IPR016155">
    <property type="entry name" value="Mopterin_synth/thiamin_S_b"/>
</dbReference>
<evidence type="ECO:0000313" key="2">
    <source>
        <dbReference type="Proteomes" id="UP000198122"/>
    </source>
</evidence>
<dbReference type="Gene3D" id="3.10.20.30">
    <property type="match status" value="1"/>
</dbReference>
<name>A0A212T907_9MICO</name>